<organism evidence="3 4">
    <name type="scientific">Lederbergia citrea</name>
    <dbReference type="NCBI Taxonomy" id="2833581"/>
    <lineage>
        <taxon>Bacteria</taxon>
        <taxon>Bacillati</taxon>
        <taxon>Bacillota</taxon>
        <taxon>Bacilli</taxon>
        <taxon>Bacillales</taxon>
        <taxon>Bacillaceae</taxon>
        <taxon>Lederbergia</taxon>
    </lineage>
</organism>
<dbReference type="InterPro" id="IPR018309">
    <property type="entry name" value="Tscrpt_reg_PadR_C"/>
</dbReference>
<dbReference type="InterPro" id="IPR036388">
    <property type="entry name" value="WH-like_DNA-bd_sf"/>
</dbReference>
<feature type="domain" description="Transcription regulator PadR C-terminal" evidence="2">
    <location>
        <begin position="98"/>
        <end position="179"/>
    </location>
</feature>
<evidence type="ECO:0000313" key="4">
    <source>
        <dbReference type="Proteomes" id="UP000676456"/>
    </source>
</evidence>
<dbReference type="Gene3D" id="6.10.140.190">
    <property type="match status" value="1"/>
</dbReference>
<dbReference type="Pfam" id="PF10400">
    <property type="entry name" value="Vir_act_alpha_C"/>
    <property type="match status" value="1"/>
</dbReference>
<dbReference type="PANTHER" id="PTHR43252:SF6">
    <property type="entry name" value="NEGATIVE TRANSCRIPTION REGULATOR PADR"/>
    <property type="match status" value="1"/>
</dbReference>
<reference evidence="3 4" key="1">
    <citation type="submission" date="2021-05" db="EMBL/GenBank/DDBJ databases">
        <title>Novel Bacillus species.</title>
        <authorList>
            <person name="Liu G."/>
        </authorList>
    </citation>
    <scope>NUCLEOTIDE SEQUENCE [LARGE SCALE GENOMIC DNA]</scope>
    <source>
        <strain evidence="3 4">FJAT-49682</strain>
    </source>
</reference>
<keyword evidence="4" id="KW-1185">Reference proteome</keyword>
<dbReference type="AlphaFoldDB" id="A0A942UVW0"/>
<dbReference type="Pfam" id="PF03551">
    <property type="entry name" value="PadR"/>
    <property type="match status" value="1"/>
</dbReference>
<dbReference type="PANTHER" id="PTHR43252">
    <property type="entry name" value="TRANSCRIPTIONAL REGULATOR YQJI"/>
    <property type="match status" value="1"/>
</dbReference>
<evidence type="ECO:0000259" key="2">
    <source>
        <dbReference type="Pfam" id="PF10400"/>
    </source>
</evidence>
<dbReference type="Proteomes" id="UP000676456">
    <property type="component" value="Unassembled WGS sequence"/>
</dbReference>
<dbReference type="InterPro" id="IPR005149">
    <property type="entry name" value="Tscrpt_reg_PadR_N"/>
</dbReference>
<accession>A0A942UVW0</accession>
<dbReference type="Gene3D" id="1.10.10.10">
    <property type="entry name" value="Winged helix-like DNA-binding domain superfamily/Winged helix DNA-binding domain"/>
    <property type="match status" value="1"/>
</dbReference>
<feature type="domain" description="Transcription regulator PadR N-terminal" evidence="1">
    <location>
        <begin position="11"/>
        <end position="84"/>
    </location>
</feature>
<evidence type="ECO:0000259" key="1">
    <source>
        <dbReference type="Pfam" id="PF03551"/>
    </source>
</evidence>
<dbReference type="SUPFAM" id="SSF46785">
    <property type="entry name" value="Winged helix' DNA-binding domain"/>
    <property type="match status" value="1"/>
</dbReference>
<gene>
    <name evidence="3" type="ORF">KHA91_13725</name>
</gene>
<dbReference type="InterPro" id="IPR036390">
    <property type="entry name" value="WH_DNA-bd_sf"/>
</dbReference>
<protein>
    <submittedName>
        <fullName evidence="3">PadR family transcriptional regulator</fullName>
    </submittedName>
</protein>
<evidence type="ECO:0000313" key="3">
    <source>
        <dbReference type="EMBL" id="MBS4223809.1"/>
    </source>
</evidence>
<sequence length="184" mass="21461">MKSYNDTTYAILGILTTECNSGYAIKQFIDRSLNHFWKISYGQIYPTLKLIVQEGLAEVRTSSNPGKPDRNEYYLTSKGIEALKSWLEQPIEQLPVERNEILLKLFFGRYQAREKTVSLLQDYKQELEGRFQTYVSIEQAIINHQDNEEDSMYWLFTLDYGKRTTKAAIDWCEVTLDTISMEGD</sequence>
<proteinExistence type="predicted"/>
<comment type="caution">
    <text evidence="3">The sequence shown here is derived from an EMBL/GenBank/DDBJ whole genome shotgun (WGS) entry which is preliminary data.</text>
</comment>
<dbReference type="RefSeq" id="WP_213098787.1">
    <property type="nucleotide sequence ID" value="NZ_JAGYPN010000002.1"/>
</dbReference>
<dbReference type="EMBL" id="JAGYPN010000002">
    <property type="protein sequence ID" value="MBS4223809.1"/>
    <property type="molecule type" value="Genomic_DNA"/>
</dbReference>
<name>A0A942UVW0_9BACI</name>